<sequence length="299" mass="31141">MKKILSAFLLGTALFSAGCSKEKVFFEEELNGAKAGAGFGLPNSEPLSLTVEASSTSITQAINAFAASGISADINLAVDESLVTAYNDANGTAIDVMPSDVYSLPSSISISGGSGSADATFDIQKLLTYGTTLAIGLKITDVSGGTDYIVPGNSELVIIIKVKNAYEGDYGVKGYFVHPSSPRAIAKDKFVSTVDPNSSEAELGDLGGSAYYFDFDVDGSTVDNWVAVGATPPAPQSGFMTVDNPTGNATYPGGNYTSANYPNTYDEATGIFKLHYGYGGGAGSQAGYTREIFETWTRK</sequence>
<dbReference type="PROSITE" id="PS51257">
    <property type="entry name" value="PROKAR_LIPOPROTEIN"/>
    <property type="match status" value="1"/>
</dbReference>
<protein>
    <submittedName>
        <fullName evidence="2">DUF1735 domain-containing protein</fullName>
    </submittedName>
</protein>
<evidence type="ECO:0000313" key="2">
    <source>
        <dbReference type="EMBL" id="QEC66970.1"/>
    </source>
</evidence>
<accession>A0A5B8V6A4</accession>
<dbReference type="KEGG" id="pgin:FRZ67_06535"/>
<dbReference type="Pfam" id="PF08522">
    <property type="entry name" value="BT_3987-like_N"/>
    <property type="match status" value="1"/>
</dbReference>
<feature type="domain" description="BT-3987-like N-terminal" evidence="1">
    <location>
        <begin position="57"/>
        <end position="144"/>
    </location>
</feature>
<organism evidence="2 3">
    <name type="scientific">Panacibacter ginsenosidivorans</name>
    <dbReference type="NCBI Taxonomy" id="1813871"/>
    <lineage>
        <taxon>Bacteria</taxon>
        <taxon>Pseudomonadati</taxon>
        <taxon>Bacteroidota</taxon>
        <taxon>Chitinophagia</taxon>
        <taxon>Chitinophagales</taxon>
        <taxon>Chitinophagaceae</taxon>
        <taxon>Panacibacter</taxon>
    </lineage>
</organism>
<keyword evidence="3" id="KW-1185">Reference proteome</keyword>
<reference evidence="2 3" key="1">
    <citation type="journal article" date="2016" name="Int. J. Syst. Evol. Microbiol.">
        <title>Panacibacter ginsenosidivorans gen. nov., sp. nov., with ginsenoside converting activity isolated from soil of a ginseng field.</title>
        <authorList>
            <person name="Siddiqi M.Z."/>
            <person name="Muhammad Shafi S."/>
            <person name="Choi K.D."/>
            <person name="Im W.T."/>
        </authorList>
    </citation>
    <scope>NUCLEOTIDE SEQUENCE [LARGE SCALE GENOMIC DNA]</scope>
    <source>
        <strain evidence="2 3">Gsoil1550</strain>
    </source>
</reference>
<gene>
    <name evidence="2" type="ORF">FRZ67_06535</name>
</gene>
<dbReference type="Proteomes" id="UP000321533">
    <property type="component" value="Chromosome"/>
</dbReference>
<name>A0A5B8V6A4_9BACT</name>
<proteinExistence type="predicted"/>
<dbReference type="OrthoDB" id="633404at2"/>
<dbReference type="Gene3D" id="2.60.40.1740">
    <property type="entry name" value="hypothetical protein (bacova_03559)"/>
    <property type="match status" value="1"/>
</dbReference>
<dbReference type="EMBL" id="CP042435">
    <property type="protein sequence ID" value="QEC66970.1"/>
    <property type="molecule type" value="Genomic_DNA"/>
</dbReference>
<evidence type="ECO:0000313" key="3">
    <source>
        <dbReference type="Proteomes" id="UP000321533"/>
    </source>
</evidence>
<evidence type="ECO:0000259" key="1">
    <source>
        <dbReference type="Pfam" id="PF08522"/>
    </source>
</evidence>
<dbReference type="AlphaFoldDB" id="A0A5B8V6A4"/>
<dbReference type="RefSeq" id="WP_147188770.1">
    <property type="nucleotide sequence ID" value="NZ_CP042435.1"/>
</dbReference>
<dbReference type="InterPro" id="IPR013728">
    <property type="entry name" value="BT_3987-like_N"/>
</dbReference>